<evidence type="ECO:0000256" key="1">
    <source>
        <dbReference type="SAM" id="MobiDB-lite"/>
    </source>
</evidence>
<dbReference type="RefSeq" id="WP_346095477.1">
    <property type="nucleotide sequence ID" value="NZ_BAAABY010000023.1"/>
</dbReference>
<dbReference type="SUPFAM" id="SSF52540">
    <property type="entry name" value="P-loop containing nucleoside triphosphate hydrolases"/>
    <property type="match status" value="1"/>
</dbReference>
<protein>
    <recommendedName>
        <fullName evidence="4">NB-ARC domain-containing protein</fullName>
    </recommendedName>
</protein>
<feature type="compositionally biased region" description="Basic residues" evidence="1">
    <location>
        <begin position="697"/>
        <end position="707"/>
    </location>
</feature>
<feature type="region of interest" description="Disordered" evidence="1">
    <location>
        <begin position="684"/>
        <end position="707"/>
    </location>
</feature>
<comment type="caution">
    <text evidence="2">The sequence shown here is derived from an EMBL/GenBank/DDBJ whole genome shotgun (WGS) entry which is preliminary data.</text>
</comment>
<dbReference type="EMBL" id="BAAABY010000023">
    <property type="protein sequence ID" value="GAA0464547.1"/>
    <property type="molecule type" value="Genomic_DNA"/>
</dbReference>
<name>A0ABP3JUA5_9ACTN</name>
<dbReference type="PRINTS" id="PR00364">
    <property type="entry name" value="DISEASERSIST"/>
</dbReference>
<proteinExistence type="predicted"/>
<evidence type="ECO:0000313" key="3">
    <source>
        <dbReference type="Proteomes" id="UP001500909"/>
    </source>
</evidence>
<keyword evidence="3" id="KW-1185">Reference proteome</keyword>
<organism evidence="2 3">
    <name type="scientific">Streptomyces olivaceiscleroticus</name>
    <dbReference type="NCBI Taxonomy" id="68245"/>
    <lineage>
        <taxon>Bacteria</taxon>
        <taxon>Bacillati</taxon>
        <taxon>Actinomycetota</taxon>
        <taxon>Actinomycetes</taxon>
        <taxon>Kitasatosporales</taxon>
        <taxon>Streptomycetaceae</taxon>
        <taxon>Streptomyces</taxon>
    </lineage>
</organism>
<dbReference type="Gene3D" id="3.40.50.300">
    <property type="entry name" value="P-loop containing nucleotide triphosphate hydrolases"/>
    <property type="match status" value="1"/>
</dbReference>
<dbReference type="Proteomes" id="UP001500909">
    <property type="component" value="Unassembled WGS sequence"/>
</dbReference>
<dbReference type="InterPro" id="IPR027417">
    <property type="entry name" value="P-loop_NTPase"/>
</dbReference>
<evidence type="ECO:0000313" key="2">
    <source>
        <dbReference type="EMBL" id="GAA0464547.1"/>
    </source>
</evidence>
<reference evidence="3" key="1">
    <citation type="journal article" date="2019" name="Int. J. Syst. Evol. Microbiol.">
        <title>The Global Catalogue of Microorganisms (GCM) 10K type strain sequencing project: providing services to taxonomists for standard genome sequencing and annotation.</title>
        <authorList>
            <consortium name="The Broad Institute Genomics Platform"/>
            <consortium name="The Broad Institute Genome Sequencing Center for Infectious Disease"/>
            <person name="Wu L."/>
            <person name="Ma J."/>
        </authorList>
    </citation>
    <scope>NUCLEOTIDE SEQUENCE [LARGE SCALE GENOMIC DNA]</scope>
    <source>
        <strain evidence="3">JCM 4805</strain>
    </source>
</reference>
<gene>
    <name evidence="2" type="ORF">GCM10010361_30630</name>
</gene>
<dbReference type="PANTHER" id="PTHR47691">
    <property type="entry name" value="REGULATOR-RELATED"/>
    <property type="match status" value="1"/>
</dbReference>
<sequence length="707" mass="75850">MRDERRVGNLPAERDRLVGRHTELARLARWVGRSRLVTVTGVGGVGKTRLARRAASEVQPRFADGAWWVELSPLSEGRLLPYAIAEAVPLVDQSTRPMLDVVAEYLAGREILLVWDTCEHLVEECRDAAATLLTVAPGLRILTTSRRPLGLPAEEVLTLDPLPVPEADDATADAVVLLADRAAEAVPGFAVTDAVRPELAALCRRLEGLPLALELAAARLREMSPAELNRRLDDRYALLGDTEGTGLPADPPWHRALRTAIGWSHQLCTPAERLAWARLSVFAGTFDAEAAGRVLADERLSVRAVPDLLASLVEGSIVEWVPTGGGERYRMLDTIREFGTHWLRELGEERAVRRRHRDHYLALSRAADAGWIGPHQLVWRDRTVAEHTNLRAAFDFCLAEGDGDGALELGGALWFLWSACGFAKEGRHYLDRALALDASPGPVLAKALWSCGRATIILGEAETGLQLAEAFREAVAGDIDETQAFAAAFLEGSSLTMLGRQREAAEVLDAVGRARPGSGQYAAEWFAVRIARAFVHVHDGQFAAAMAVAEELAAECARCGDTWALAYGDYVHALAALGLGRPAEAADRARTALDGKRRLRDSLGIALAVDVLAGAAGAAGLAESAARFLGVADQVWRALGSPRMGSPELLAARRACEEQARGLLGDDAYQAAFRSGRDSDVDAGLAHALTSGGPAGGRRRPLRPGGG</sequence>
<evidence type="ECO:0008006" key="4">
    <source>
        <dbReference type="Google" id="ProtNLM"/>
    </source>
</evidence>
<dbReference type="PANTHER" id="PTHR47691:SF3">
    <property type="entry name" value="HTH-TYPE TRANSCRIPTIONAL REGULATOR RV0890C-RELATED"/>
    <property type="match status" value="1"/>
</dbReference>
<accession>A0ABP3JUA5</accession>